<dbReference type="STRING" id="1353952.A0A165F0L8"/>
<dbReference type="InterPro" id="IPR013641">
    <property type="entry name" value="KTI12/PSTK"/>
</dbReference>
<evidence type="ECO:0000256" key="2">
    <source>
        <dbReference type="ARBA" id="ARBA00022840"/>
    </source>
</evidence>
<dbReference type="EMBL" id="KV423986">
    <property type="protein sequence ID" value="KZT55936.1"/>
    <property type="molecule type" value="Genomic_DNA"/>
</dbReference>
<dbReference type="Pfam" id="PF08433">
    <property type="entry name" value="KTI12"/>
    <property type="match status" value="1"/>
</dbReference>
<protein>
    <submittedName>
        <fullName evidence="4">Chromatin associated protein KTI12</fullName>
    </submittedName>
</protein>
<accession>A0A165F0L8</accession>
<dbReference type="FunCoup" id="A0A165F0L8">
    <property type="interactions" value="303"/>
</dbReference>
<dbReference type="GO" id="GO:0005524">
    <property type="term" value="F:ATP binding"/>
    <property type="evidence" value="ECO:0007669"/>
    <property type="project" value="UniProtKB-KW"/>
</dbReference>
<keyword evidence="5" id="KW-1185">Reference proteome</keyword>
<comment type="similarity">
    <text evidence="3">Belongs to the KTI12 family.</text>
</comment>
<proteinExistence type="inferred from homology"/>
<evidence type="ECO:0000256" key="3">
    <source>
        <dbReference type="ARBA" id="ARBA00025768"/>
    </source>
</evidence>
<dbReference type="OrthoDB" id="9972657at2759"/>
<dbReference type="PANTHER" id="PTHR12435">
    <property type="match status" value="1"/>
</dbReference>
<reference evidence="4 5" key="1">
    <citation type="journal article" date="2016" name="Mol. Biol. Evol.">
        <title>Comparative Genomics of Early-Diverging Mushroom-Forming Fungi Provides Insights into the Origins of Lignocellulose Decay Capabilities.</title>
        <authorList>
            <person name="Nagy L.G."/>
            <person name="Riley R."/>
            <person name="Tritt A."/>
            <person name="Adam C."/>
            <person name="Daum C."/>
            <person name="Floudas D."/>
            <person name="Sun H."/>
            <person name="Yadav J.S."/>
            <person name="Pangilinan J."/>
            <person name="Larsson K.H."/>
            <person name="Matsuura K."/>
            <person name="Barry K."/>
            <person name="Labutti K."/>
            <person name="Kuo R."/>
            <person name="Ohm R.A."/>
            <person name="Bhattacharya S.S."/>
            <person name="Shirouzu T."/>
            <person name="Yoshinaga Y."/>
            <person name="Martin F.M."/>
            <person name="Grigoriev I.V."/>
            <person name="Hibbett D.S."/>
        </authorList>
    </citation>
    <scope>NUCLEOTIDE SEQUENCE [LARGE SCALE GENOMIC DNA]</scope>
    <source>
        <strain evidence="4 5">HHB12733</strain>
    </source>
</reference>
<keyword evidence="1" id="KW-0547">Nucleotide-binding</keyword>
<dbReference type="Proteomes" id="UP000076842">
    <property type="component" value="Unassembled WGS sequence"/>
</dbReference>
<dbReference type="Gene3D" id="3.40.50.300">
    <property type="entry name" value="P-loop containing nucleotide triphosphate hydrolases"/>
    <property type="match status" value="1"/>
</dbReference>
<evidence type="ECO:0000256" key="1">
    <source>
        <dbReference type="ARBA" id="ARBA00022741"/>
    </source>
</evidence>
<evidence type="ECO:0000313" key="4">
    <source>
        <dbReference type="EMBL" id="KZT55936.1"/>
    </source>
</evidence>
<name>A0A165F0L8_9BASI</name>
<sequence>MACITISGYPCSGKTHRALQLKRYLEQRLADPAYEGPKLNVSALNDADLNLERTVYNDGRAEKPARAAYLTAINRRLSKDSLLILDGMNYIKGYRYQIYCAAREAGVRVCTVFVACTPEQSKAWHDTRPAEEQYDPATLDNLILRYEEPSSMVRWDSPLFTVAPEDEDVPGDAIWQGIISGVRRPPNRATETVVKPPTDILHTLEQTTTAIVGLIRSAQQSLPSQDSGGTVSLPLSSELKFSLTLPNRNVTTAELQRLKRQFITAHKKAMSQSVVGRAEMDWSEGKIAGKFVDYIEENFNAS</sequence>
<organism evidence="4 5">
    <name type="scientific">Calocera cornea HHB12733</name>
    <dbReference type="NCBI Taxonomy" id="1353952"/>
    <lineage>
        <taxon>Eukaryota</taxon>
        <taxon>Fungi</taxon>
        <taxon>Dikarya</taxon>
        <taxon>Basidiomycota</taxon>
        <taxon>Agaricomycotina</taxon>
        <taxon>Dacrymycetes</taxon>
        <taxon>Dacrymycetales</taxon>
        <taxon>Dacrymycetaceae</taxon>
        <taxon>Calocera</taxon>
    </lineage>
</organism>
<evidence type="ECO:0000313" key="5">
    <source>
        <dbReference type="Proteomes" id="UP000076842"/>
    </source>
</evidence>
<gene>
    <name evidence="4" type="ORF">CALCODRAFT_471620</name>
</gene>
<keyword evidence="2" id="KW-0067">ATP-binding</keyword>
<dbReference type="InterPro" id="IPR027417">
    <property type="entry name" value="P-loop_NTPase"/>
</dbReference>
<dbReference type="SUPFAM" id="SSF52540">
    <property type="entry name" value="P-loop containing nucleoside triphosphate hydrolases"/>
    <property type="match status" value="1"/>
</dbReference>
<dbReference type="InParanoid" id="A0A165F0L8"/>
<dbReference type="AlphaFoldDB" id="A0A165F0L8"/>